<dbReference type="PROSITE" id="PS00674">
    <property type="entry name" value="AAA"/>
    <property type="match status" value="1"/>
</dbReference>
<dbReference type="GO" id="GO:0016887">
    <property type="term" value="F:ATP hydrolysis activity"/>
    <property type="evidence" value="ECO:0007669"/>
    <property type="project" value="InterPro"/>
</dbReference>
<dbReference type="STRING" id="264951.A0A443I3S3"/>
<proteinExistence type="inferred from homology"/>
<evidence type="ECO:0000256" key="21">
    <source>
        <dbReference type="PIRSR" id="PIRSR602326-1"/>
    </source>
</evidence>
<name>A0A443I3S3_BYSSP</name>
<dbReference type="GO" id="GO:0006122">
    <property type="term" value="P:mitochondrial electron transport, ubiquinol to cytochrome c"/>
    <property type="evidence" value="ECO:0007669"/>
    <property type="project" value="TreeGrafter"/>
</dbReference>
<evidence type="ECO:0000256" key="10">
    <source>
        <dbReference type="ARBA" id="ARBA00022741"/>
    </source>
</evidence>
<dbReference type="GO" id="GO:0051321">
    <property type="term" value="P:meiotic cell cycle"/>
    <property type="evidence" value="ECO:0007669"/>
    <property type="project" value="UniProtKB-KW"/>
</dbReference>
<keyword evidence="10" id="KW-0547">Nucleotide-binding</keyword>
<comment type="similarity">
    <text evidence="3">Belongs to the AAA ATPase family. PCH2 subfamily.</text>
</comment>
<dbReference type="InterPro" id="IPR021157">
    <property type="entry name" value="Cyt_c1_TM_anchor_C"/>
</dbReference>
<dbReference type="EC" id="7.1.1.8" evidence="4"/>
<evidence type="ECO:0000256" key="4">
    <source>
        <dbReference type="ARBA" id="ARBA00012951"/>
    </source>
</evidence>
<comment type="subcellular location">
    <subcellularLocation>
        <location evidence="1">Mitochondrion inner membrane</location>
    </subcellularLocation>
</comment>
<dbReference type="Gene3D" id="3.40.50.300">
    <property type="entry name" value="P-loop containing nucleotide triphosphate hydrolases"/>
    <property type="match status" value="1"/>
</dbReference>
<keyword evidence="17" id="KW-0496">Mitochondrion</keyword>
<keyword evidence="9 21" id="KW-0479">Metal-binding</keyword>
<evidence type="ECO:0000256" key="7">
    <source>
        <dbReference type="ARBA" id="ARBA00022660"/>
    </source>
</evidence>
<accession>A0A443I3S3</accession>
<feature type="binding site" description="covalent" evidence="21">
    <location>
        <position position="566"/>
    </location>
    <ligand>
        <name>heme c</name>
        <dbReference type="ChEBI" id="CHEBI:61717"/>
    </ligand>
</feature>
<dbReference type="Proteomes" id="UP000283841">
    <property type="component" value="Unassembled WGS sequence"/>
</dbReference>
<dbReference type="GO" id="GO:0046872">
    <property type="term" value="F:metal ion binding"/>
    <property type="evidence" value="ECO:0007669"/>
    <property type="project" value="UniProtKB-KW"/>
</dbReference>
<keyword evidence="14" id="KW-0249">Electron transport</keyword>
<evidence type="ECO:0000256" key="9">
    <source>
        <dbReference type="ARBA" id="ARBA00022723"/>
    </source>
</evidence>
<reference evidence="24 25" key="1">
    <citation type="journal article" date="2018" name="Front. Microbiol.">
        <title>Genomic and genetic insights into a cosmopolitan fungus, Paecilomyces variotii (Eurotiales).</title>
        <authorList>
            <person name="Urquhart A.S."/>
            <person name="Mondo S.J."/>
            <person name="Makela M.R."/>
            <person name="Hane J.K."/>
            <person name="Wiebenga A."/>
            <person name="He G."/>
            <person name="Mihaltcheva S."/>
            <person name="Pangilinan J."/>
            <person name="Lipzen A."/>
            <person name="Barry K."/>
            <person name="de Vries R.P."/>
            <person name="Grigoriev I.V."/>
            <person name="Idnurm A."/>
        </authorList>
    </citation>
    <scope>NUCLEOTIDE SEQUENCE [LARGE SCALE GENOMIC DNA]</scope>
    <source>
        <strain evidence="24 25">CBS 101075</strain>
    </source>
</reference>
<evidence type="ECO:0000256" key="14">
    <source>
        <dbReference type="ARBA" id="ARBA00022982"/>
    </source>
</evidence>
<evidence type="ECO:0000313" key="24">
    <source>
        <dbReference type="EMBL" id="RWQ98743.1"/>
    </source>
</evidence>
<evidence type="ECO:0000256" key="19">
    <source>
        <dbReference type="ARBA" id="ARBA00023254"/>
    </source>
</evidence>
<keyword evidence="18" id="KW-0472">Membrane</keyword>
<feature type="region of interest" description="Disordered" evidence="22">
    <location>
        <begin position="592"/>
        <end position="629"/>
    </location>
</feature>
<dbReference type="EMBL" id="RCNU01000002">
    <property type="protein sequence ID" value="RWQ98743.1"/>
    <property type="molecule type" value="Genomic_DNA"/>
</dbReference>
<dbReference type="AlphaFoldDB" id="A0A443I3S3"/>
<keyword evidence="13" id="KW-1278">Translocase</keyword>
<evidence type="ECO:0000256" key="20">
    <source>
        <dbReference type="ARBA" id="ARBA00029351"/>
    </source>
</evidence>
<evidence type="ECO:0000256" key="22">
    <source>
        <dbReference type="SAM" id="MobiDB-lite"/>
    </source>
</evidence>
<dbReference type="InterPro" id="IPR036909">
    <property type="entry name" value="Cyt_c-like_dom_sf"/>
</dbReference>
<dbReference type="InterPro" id="IPR027417">
    <property type="entry name" value="P-loop_NTPase"/>
</dbReference>
<keyword evidence="15" id="KW-1133">Transmembrane helix</keyword>
<evidence type="ECO:0000256" key="12">
    <source>
        <dbReference type="ARBA" id="ARBA00022840"/>
    </source>
</evidence>
<dbReference type="PANTHER" id="PTHR10266">
    <property type="entry name" value="CYTOCHROME C1"/>
    <property type="match status" value="1"/>
</dbReference>
<evidence type="ECO:0000313" key="25">
    <source>
        <dbReference type="Proteomes" id="UP000283841"/>
    </source>
</evidence>
<dbReference type="GO" id="GO:0005743">
    <property type="term" value="C:mitochondrial inner membrane"/>
    <property type="evidence" value="ECO:0007669"/>
    <property type="project" value="UniProtKB-SubCell"/>
</dbReference>
<dbReference type="InterPro" id="IPR003960">
    <property type="entry name" value="ATPase_AAA_CS"/>
</dbReference>
<dbReference type="GO" id="GO:0005524">
    <property type="term" value="F:ATP binding"/>
    <property type="evidence" value="ECO:0007669"/>
    <property type="project" value="UniProtKB-KW"/>
</dbReference>
<evidence type="ECO:0000256" key="6">
    <source>
        <dbReference type="ARBA" id="ARBA00022617"/>
    </source>
</evidence>
<dbReference type="FunFam" id="1.20.5.100:FF:000003">
    <property type="entry name" value="Cytochrome c1, heme protein, mitochondrial"/>
    <property type="match status" value="1"/>
</dbReference>
<dbReference type="Pfam" id="PF23563">
    <property type="entry name" value="TRIP13_N"/>
    <property type="match status" value="1"/>
</dbReference>
<dbReference type="InterPro" id="IPR003959">
    <property type="entry name" value="ATPase_AAA_core"/>
</dbReference>
<protein>
    <recommendedName>
        <fullName evidence="4">quinol--cytochrome-c reductase</fullName>
        <ecNumber evidence="4">7.1.1.8</ecNumber>
    </recommendedName>
</protein>
<organism evidence="24 25">
    <name type="scientific">Byssochlamys spectabilis</name>
    <name type="common">Paecilomyces variotii</name>
    <dbReference type="NCBI Taxonomy" id="264951"/>
    <lineage>
        <taxon>Eukaryota</taxon>
        <taxon>Fungi</taxon>
        <taxon>Dikarya</taxon>
        <taxon>Ascomycota</taxon>
        <taxon>Pezizomycotina</taxon>
        <taxon>Eurotiomycetes</taxon>
        <taxon>Eurotiomycetidae</taxon>
        <taxon>Eurotiales</taxon>
        <taxon>Thermoascaceae</taxon>
        <taxon>Paecilomyces</taxon>
    </lineage>
</organism>
<dbReference type="RefSeq" id="XP_028488388.1">
    <property type="nucleotide sequence ID" value="XM_028632274.1"/>
</dbReference>
<evidence type="ECO:0000256" key="17">
    <source>
        <dbReference type="ARBA" id="ARBA00023128"/>
    </source>
</evidence>
<feature type="compositionally biased region" description="Acidic residues" evidence="22">
    <location>
        <begin position="593"/>
        <end position="604"/>
    </location>
</feature>
<dbReference type="GO" id="GO:0020037">
    <property type="term" value="F:heme binding"/>
    <property type="evidence" value="ECO:0007669"/>
    <property type="project" value="InterPro"/>
</dbReference>
<comment type="similarity">
    <text evidence="2">Belongs to the cytochrome c family.</text>
</comment>
<keyword evidence="12" id="KW-0067">ATP-binding</keyword>
<keyword evidence="11" id="KW-0999">Mitochondrion inner membrane</keyword>
<dbReference type="FunFam" id="1.10.760.10:FF:000002">
    <property type="entry name" value="Cytochrome c1, heme protein"/>
    <property type="match status" value="1"/>
</dbReference>
<dbReference type="Pfam" id="PF23242">
    <property type="entry name" value="AAA_lid_TRIP13_C"/>
    <property type="match status" value="1"/>
</dbReference>
<evidence type="ECO:0000256" key="5">
    <source>
        <dbReference type="ARBA" id="ARBA00022448"/>
    </source>
</evidence>
<dbReference type="Gene3D" id="1.10.760.10">
    <property type="entry name" value="Cytochrome c-like domain"/>
    <property type="match status" value="1"/>
</dbReference>
<dbReference type="Gene3D" id="1.20.5.100">
    <property type="entry name" value="Cytochrome c1, transmembrane anchor, C-terminal"/>
    <property type="match status" value="1"/>
</dbReference>
<dbReference type="FunFam" id="3.40.50.300:FF:001494">
    <property type="entry name" value="Pachytene checkpoint component Pch2"/>
    <property type="match status" value="1"/>
</dbReference>
<dbReference type="VEuPathDB" id="FungiDB:C8Q69DRAFT_496944"/>
<comment type="caution">
    <text evidence="24">The sequence shown here is derived from an EMBL/GenBank/DDBJ whole genome shotgun (WGS) entry which is preliminary data.</text>
</comment>
<evidence type="ECO:0000256" key="18">
    <source>
        <dbReference type="ARBA" id="ARBA00023136"/>
    </source>
</evidence>
<evidence type="ECO:0000256" key="3">
    <source>
        <dbReference type="ARBA" id="ARBA00007271"/>
    </source>
</evidence>
<keyword evidence="16 21" id="KW-0408">Iron</keyword>
<evidence type="ECO:0000256" key="15">
    <source>
        <dbReference type="ARBA" id="ARBA00022989"/>
    </source>
</evidence>
<comment type="cofactor">
    <cofactor evidence="21">
        <name>heme c</name>
        <dbReference type="ChEBI" id="CHEBI:61717"/>
    </cofactor>
    <text evidence="21">Binds 1 heme c group covalently per subunit.</text>
</comment>
<dbReference type="InterPro" id="IPR058249">
    <property type="entry name" value="Pch2_C"/>
</dbReference>
<gene>
    <name evidence="24" type="ORF">C8Q69DRAFT_496944</name>
</gene>
<feature type="binding site" description="covalent" evidence="21">
    <location>
        <position position="565"/>
    </location>
    <ligand>
        <name>heme c</name>
        <dbReference type="ChEBI" id="CHEBI:61717"/>
    </ligand>
</feature>
<sequence length="770" mass="85768">MPSIFCTSLLTGDISKPILHVEARVKSDGENVIIRTDVVGLLQRDTILCIMTLTSIQIREEISKWLVENFAVLSLGQELRSFDDLRESHAQVLDSIKVTECTGGQLESGAYRLEDVQLDVQAYQLRGSAELESSQQTMRLGDNGEDTGPQARVVALPNKELDGIWESLLFEQQIPSTLLRALSRMVSMSARRLDAWTINWNRLVLLWGPPGTGKTSLCRALAQKLAIRLGKQFPQSRLIEINAHSLASKYFGESGKLVSKMFDHIESMLEEEEDTLACVFVDEVETLTAKREQALQGNEPFDAMRAVNALLTALDRLRHRPNVVVLCTSNLIAALDDAFLDRVDIKQFIPKPPSRVIYEIYKSCLEDLSRCGVIEGKAFDVIQTVPDDICAPLEYIEQNADVLLLPGYDDMLLRYQMFPDSIPKQLADAASASQGLSGRTLRRLPALSLVLHTHWATCTIHEAAAALRKGIAAEQRRASSSTSGTEAASSPFYLTLTATAATLATIGSTAWYYHLYGQEAFAMTPAEEGLHATQYPWEHQKWTKTFDHQALRRGFQVYREVCSSCHSLTRVPWRSFVGVMHTVDEMKAMAEEHEYDTEPNDEGEIEKRPGKLSDYIPPPYKNDEAARASNNGALPPDLSLIVKGRHGGCNYIFSLLTGYPDEPPAGASVQEGLNFNPYFPGTGIGMARVLFDGLVEYEDGTPATTSQMAKDVVEFLNWAAEPEMDDRKKMGLKSLTILTGLFALSVWVKRYKWAPIKTRKIIYNPPVGRK</sequence>
<dbReference type="InterPro" id="IPR002326">
    <property type="entry name" value="Cyt_c1"/>
</dbReference>
<evidence type="ECO:0000256" key="1">
    <source>
        <dbReference type="ARBA" id="ARBA00004273"/>
    </source>
</evidence>
<evidence type="ECO:0000256" key="13">
    <source>
        <dbReference type="ARBA" id="ARBA00022967"/>
    </source>
</evidence>
<feature type="binding site" description="covalent" evidence="21">
    <location>
        <position position="686"/>
    </location>
    <ligand>
        <name>heme c</name>
        <dbReference type="ChEBI" id="CHEBI:61717"/>
    </ligand>
</feature>
<dbReference type="PANTHER" id="PTHR10266:SF3">
    <property type="entry name" value="CYTOCHROME C1, HEME PROTEIN, MITOCHONDRIAL"/>
    <property type="match status" value="1"/>
</dbReference>
<dbReference type="InterPro" id="IPR003593">
    <property type="entry name" value="AAA+_ATPase"/>
</dbReference>
<keyword evidence="25" id="KW-1185">Reference proteome</keyword>
<keyword evidence="5" id="KW-0813">Transport</keyword>
<evidence type="ECO:0000256" key="8">
    <source>
        <dbReference type="ARBA" id="ARBA00022692"/>
    </source>
</evidence>
<feature type="binding site" description="covalent" evidence="21">
    <location>
        <position position="562"/>
    </location>
    <ligand>
        <name>heme c</name>
        <dbReference type="ChEBI" id="CHEBI:61717"/>
    </ligand>
</feature>
<dbReference type="SMART" id="SM00382">
    <property type="entry name" value="AAA"/>
    <property type="match status" value="1"/>
</dbReference>
<dbReference type="SUPFAM" id="SSF52540">
    <property type="entry name" value="P-loop containing nucleoside triphosphate hydrolases"/>
    <property type="match status" value="1"/>
</dbReference>
<dbReference type="Pfam" id="PF00004">
    <property type="entry name" value="AAA"/>
    <property type="match status" value="1"/>
</dbReference>
<dbReference type="SUPFAM" id="SSF46626">
    <property type="entry name" value="Cytochrome c"/>
    <property type="match status" value="1"/>
</dbReference>
<keyword evidence="8" id="KW-0812">Transmembrane</keyword>
<dbReference type="Pfam" id="PF02167">
    <property type="entry name" value="Cytochrom_C1"/>
    <property type="match status" value="1"/>
</dbReference>
<dbReference type="PRINTS" id="PR00603">
    <property type="entry name" value="CYTOCHROMEC1"/>
</dbReference>
<dbReference type="SUPFAM" id="SSF81496">
    <property type="entry name" value="Cytochrome c1 subunit of cytochrome bc1 complex (Ubiquinol-cytochrome c reductase), transmembrane anchor"/>
    <property type="match status" value="1"/>
</dbReference>
<evidence type="ECO:0000259" key="23">
    <source>
        <dbReference type="SMART" id="SM00382"/>
    </source>
</evidence>
<dbReference type="GeneID" id="39601551"/>
<keyword evidence="19" id="KW-0469">Meiosis</keyword>
<keyword evidence="7" id="KW-0679">Respiratory chain</keyword>
<feature type="domain" description="AAA+ ATPase" evidence="23">
    <location>
        <begin position="200"/>
        <end position="353"/>
    </location>
</feature>
<evidence type="ECO:0000256" key="2">
    <source>
        <dbReference type="ARBA" id="ARBA00006488"/>
    </source>
</evidence>
<keyword evidence="6 21" id="KW-0349">Heme</keyword>
<evidence type="ECO:0000256" key="11">
    <source>
        <dbReference type="ARBA" id="ARBA00022792"/>
    </source>
</evidence>
<comment type="catalytic activity">
    <reaction evidence="20">
        <text>a quinol + 2 Fe(III)-[cytochrome c](out) = a quinone + 2 Fe(II)-[cytochrome c](out) + 2 H(+)(out)</text>
        <dbReference type="Rhea" id="RHEA:11484"/>
        <dbReference type="Rhea" id="RHEA-COMP:10350"/>
        <dbReference type="Rhea" id="RHEA-COMP:14399"/>
        <dbReference type="ChEBI" id="CHEBI:15378"/>
        <dbReference type="ChEBI" id="CHEBI:24646"/>
        <dbReference type="ChEBI" id="CHEBI:29033"/>
        <dbReference type="ChEBI" id="CHEBI:29034"/>
        <dbReference type="ChEBI" id="CHEBI:132124"/>
        <dbReference type="EC" id="7.1.1.8"/>
    </reaction>
</comment>
<dbReference type="GO" id="GO:0008121">
    <property type="term" value="F:quinol-cytochrome-c reductase activity"/>
    <property type="evidence" value="ECO:0007669"/>
    <property type="project" value="UniProtKB-EC"/>
</dbReference>
<evidence type="ECO:0000256" key="16">
    <source>
        <dbReference type="ARBA" id="ARBA00023004"/>
    </source>
</evidence>